<gene>
    <name evidence="1" type="ORF">CLV44_10720</name>
</gene>
<dbReference type="InterPro" id="IPR024197">
    <property type="entry name" value="TPP-like"/>
</dbReference>
<dbReference type="PIRSF" id="PIRSF030802">
    <property type="entry name" value="UCP030802"/>
    <property type="match status" value="1"/>
</dbReference>
<dbReference type="InterPro" id="IPR036412">
    <property type="entry name" value="HAD-like_sf"/>
</dbReference>
<sequence length="252" mass="27362">MQAERPLVFVDLDDTLFQTARKMLQGASRYTATLDAEGQPNGYMSSVQKMFADWLLASADVVPVTARSTDVYRRVVLPFTQGAVCSHGGIILRADGTPDQDWAMQMAATLEPLQERLHALTVHILEAGEMIGVSLRTWVVEEAGIGQYVVAKHNGAGDAVLGDVLAVIKAKGLVAGMHVHRNGNNLALLPVGLEKKHAVQEWLRRDREIHGERPVLGMGDSITDLGFMQSCDLWATPSGSQLAALVEDNSHD</sequence>
<dbReference type="InterPro" id="IPR023214">
    <property type="entry name" value="HAD_sf"/>
</dbReference>
<dbReference type="OrthoDB" id="8746852at2"/>
<protein>
    <recommendedName>
        <fullName evidence="3">Hydroxymethylpyrimidine pyrophosphatase-like HAD family hydrolase</fullName>
    </recommendedName>
</protein>
<evidence type="ECO:0000313" key="2">
    <source>
        <dbReference type="Proteomes" id="UP000242133"/>
    </source>
</evidence>
<dbReference type="EMBL" id="PYGI01000007">
    <property type="protein sequence ID" value="PSL14569.1"/>
    <property type="molecule type" value="Genomic_DNA"/>
</dbReference>
<name>A0A2P8EYL6_9GAMM</name>
<accession>A0A2P8EYL6</accession>
<proteinExistence type="predicted"/>
<keyword evidence="2" id="KW-1185">Reference proteome</keyword>
<organism evidence="1 2">
    <name type="scientific">Marinobacterium halophilum</name>
    <dbReference type="NCBI Taxonomy" id="267374"/>
    <lineage>
        <taxon>Bacteria</taxon>
        <taxon>Pseudomonadati</taxon>
        <taxon>Pseudomonadota</taxon>
        <taxon>Gammaproteobacteria</taxon>
        <taxon>Oceanospirillales</taxon>
        <taxon>Oceanospirillaceae</taxon>
        <taxon>Marinobacterium</taxon>
    </lineage>
</organism>
<evidence type="ECO:0000313" key="1">
    <source>
        <dbReference type="EMBL" id="PSL14569.1"/>
    </source>
</evidence>
<dbReference type="Proteomes" id="UP000242133">
    <property type="component" value="Unassembled WGS sequence"/>
</dbReference>
<dbReference type="SUPFAM" id="SSF56784">
    <property type="entry name" value="HAD-like"/>
    <property type="match status" value="1"/>
</dbReference>
<reference evidence="1 2" key="1">
    <citation type="submission" date="2018-03" db="EMBL/GenBank/DDBJ databases">
        <title>Genomic Encyclopedia of Archaeal and Bacterial Type Strains, Phase II (KMG-II): from individual species to whole genera.</title>
        <authorList>
            <person name="Goeker M."/>
        </authorList>
    </citation>
    <scope>NUCLEOTIDE SEQUENCE [LARGE SCALE GENOMIC DNA]</scope>
    <source>
        <strain evidence="1 2">DSM 17586</strain>
    </source>
</reference>
<dbReference type="AlphaFoldDB" id="A0A2P8EYL6"/>
<dbReference type="Gene3D" id="3.40.50.1000">
    <property type="entry name" value="HAD superfamily/HAD-like"/>
    <property type="match status" value="1"/>
</dbReference>
<evidence type="ECO:0008006" key="3">
    <source>
        <dbReference type="Google" id="ProtNLM"/>
    </source>
</evidence>
<comment type="caution">
    <text evidence="1">The sequence shown here is derived from an EMBL/GenBank/DDBJ whole genome shotgun (WGS) entry which is preliminary data.</text>
</comment>
<dbReference type="RefSeq" id="WP_106591218.1">
    <property type="nucleotide sequence ID" value="NZ_PYGI01000007.1"/>
</dbReference>